<keyword evidence="2" id="KW-1185">Reference proteome</keyword>
<evidence type="ECO:0000313" key="1">
    <source>
        <dbReference type="EMBL" id="GJS80330.1"/>
    </source>
</evidence>
<proteinExistence type="predicted"/>
<dbReference type="EMBL" id="BQNB010010662">
    <property type="protein sequence ID" value="GJS80330.1"/>
    <property type="molecule type" value="Genomic_DNA"/>
</dbReference>
<accession>A0ABQ4YS39</accession>
<protein>
    <submittedName>
        <fullName evidence="1">Uncharacterized protein</fullName>
    </submittedName>
</protein>
<comment type="caution">
    <text evidence="1">The sequence shown here is derived from an EMBL/GenBank/DDBJ whole genome shotgun (WGS) entry which is preliminary data.</text>
</comment>
<reference evidence="1" key="1">
    <citation type="journal article" date="2022" name="Int. J. Mol. Sci.">
        <title>Draft Genome of Tanacetum Coccineum: Genomic Comparison of Closely Related Tanacetum-Family Plants.</title>
        <authorList>
            <person name="Yamashiro T."/>
            <person name="Shiraishi A."/>
            <person name="Nakayama K."/>
            <person name="Satake H."/>
        </authorList>
    </citation>
    <scope>NUCLEOTIDE SEQUENCE</scope>
</reference>
<sequence length="67" mass="7193">MNYYRPPPVQLAVLDLQRVPVVLSPVLIEWSPVPVVTASMSKSAQAAPVGYGQLPATMKSLLDDSSL</sequence>
<reference evidence="1" key="2">
    <citation type="submission" date="2022-01" db="EMBL/GenBank/DDBJ databases">
        <authorList>
            <person name="Yamashiro T."/>
            <person name="Shiraishi A."/>
            <person name="Satake H."/>
            <person name="Nakayama K."/>
        </authorList>
    </citation>
    <scope>NUCLEOTIDE SEQUENCE</scope>
</reference>
<evidence type="ECO:0000313" key="2">
    <source>
        <dbReference type="Proteomes" id="UP001151760"/>
    </source>
</evidence>
<gene>
    <name evidence="1" type="ORF">Tco_0730211</name>
</gene>
<name>A0ABQ4YS39_9ASTR</name>
<organism evidence="1 2">
    <name type="scientific">Tanacetum coccineum</name>
    <dbReference type="NCBI Taxonomy" id="301880"/>
    <lineage>
        <taxon>Eukaryota</taxon>
        <taxon>Viridiplantae</taxon>
        <taxon>Streptophyta</taxon>
        <taxon>Embryophyta</taxon>
        <taxon>Tracheophyta</taxon>
        <taxon>Spermatophyta</taxon>
        <taxon>Magnoliopsida</taxon>
        <taxon>eudicotyledons</taxon>
        <taxon>Gunneridae</taxon>
        <taxon>Pentapetalae</taxon>
        <taxon>asterids</taxon>
        <taxon>campanulids</taxon>
        <taxon>Asterales</taxon>
        <taxon>Asteraceae</taxon>
        <taxon>Asteroideae</taxon>
        <taxon>Anthemideae</taxon>
        <taxon>Anthemidinae</taxon>
        <taxon>Tanacetum</taxon>
    </lineage>
</organism>
<dbReference type="Proteomes" id="UP001151760">
    <property type="component" value="Unassembled WGS sequence"/>
</dbReference>